<evidence type="ECO:0000313" key="11">
    <source>
        <dbReference type="EMBL" id="KAF6014760.1"/>
    </source>
</evidence>
<evidence type="ECO:0000256" key="2">
    <source>
        <dbReference type="ARBA" id="ARBA00004481"/>
    </source>
</evidence>
<dbReference type="Proteomes" id="UP000478008">
    <property type="component" value="Unassembled WGS sequence"/>
</dbReference>
<organism evidence="12 13">
    <name type="scientific">Dekkera bruxellensis</name>
    <name type="common">Brettanomyces custersii</name>
    <dbReference type="NCBI Taxonomy" id="5007"/>
    <lineage>
        <taxon>Eukaryota</taxon>
        <taxon>Fungi</taxon>
        <taxon>Dikarya</taxon>
        <taxon>Ascomycota</taxon>
        <taxon>Saccharomycotina</taxon>
        <taxon>Pichiomycetes</taxon>
        <taxon>Pichiales</taxon>
        <taxon>Pichiaceae</taxon>
        <taxon>Brettanomyces</taxon>
    </lineage>
</organism>
<dbReference type="OMA" id="LAYFLNC"/>
<dbReference type="GO" id="GO:0032266">
    <property type="term" value="F:phosphatidylinositol-3-phosphate binding"/>
    <property type="evidence" value="ECO:0007669"/>
    <property type="project" value="InterPro"/>
</dbReference>
<reference evidence="12 13" key="1">
    <citation type="submission" date="2019-07" db="EMBL/GenBank/DDBJ databases">
        <authorList>
            <person name="Friedrich A."/>
            <person name="Schacherer J."/>
        </authorList>
    </citation>
    <scope>NUCLEOTIDE SEQUENCE [LARGE SCALE GENOMIC DNA]</scope>
</reference>
<gene>
    <name evidence="12" type="ORF">DEBR0S4_15412G</name>
    <name evidence="11" type="ORF">HII12_001177</name>
</gene>
<evidence type="ECO:0000256" key="6">
    <source>
        <dbReference type="ARBA" id="ARBA00023136"/>
    </source>
</evidence>
<dbReference type="Pfam" id="PF00787">
    <property type="entry name" value="PX"/>
    <property type="match status" value="1"/>
</dbReference>
<accession>A0A3F2Y6V1</accession>
<dbReference type="SMART" id="SM00312">
    <property type="entry name" value="PX"/>
    <property type="match status" value="1"/>
</dbReference>
<name>A0A3F2Y6V1_DEKBR</name>
<evidence type="ECO:0000256" key="3">
    <source>
        <dbReference type="ARBA" id="ARBA00007426"/>
    </source>
</evidence>
<evidence type="ECO:0000256" key="9">
    <source>
        <dbReference type="ARBA" id="ARBA00033785"/>
    </source>
</evidence>
<keyword evidence="13" id="KW-1185">Reference proteome</keyword>
<keyword evidence="5" id="KW-0967">Endosome</keyword>
<evidence type="ECO:0000256" key="7">
    <source>
        <dbReference type="ARBA" id="ARBA00033728"/>
    </source>
</evidence>
<evidence type="ECO:0000256" key="4">
    <source>
        <dbReference type="ARBA" id="ARBA00022554"/>
    </source>
</evidence>
<comment type="similarity">
    <text evidence="3">Belongs to the YPT35 family.</text>
</comment>
<evidence type="ECO:0000259" key="10">
    <source>
        <dbReference type="PROSITE" id="PS50195"/>
    </source>
</evidence>
<evidence type="ECO:0000313" key="13">
    <source>
        <dbReference type="Proteomes" id="UP000478008"/>
    </source>
</evidence>
<dbReference type="Proteomes" id="UP000568158">
    <property type="component" value="Unassembled WGS sequence"/>
</dbReference>
<dbReference type="InterPro" id="IPR036871">
    <property type="entry name" value="PX_dom_sf"/>
</dbReference>
<dbReference type="PANTHER" id="PTHR10555:SF170">
    <property type="entry name" value="FI18122P1"/>
    <property type="match status" value="1"/>
</dbReference>
<dbReference type="PANTHER" id="PTHR10555">
    <property type="entry name" value="SORTING NEXIN"/>
    <property type="match status" value="1"/>
</dbReference>
<evidence type="ECO:0000256" key="5">
    <source>
        <dbReference type="ARBA" id="ARBA00022753"/>
    </source>
</evidence>
<dbReference type="CDD" id="cd07280">
    <property type="entry name" value="PX_YPT35"/>
    <property type="match status" value="1"/>
</dbReference>
<proteinExistence type="inferred from homology"/>
<dbReference type="GO" id="GO:0010008">
    <property type="term" value="C:endosome membrane"/>
    <property type="evidence" value="ECO:0007669"/>
    <property type="project" value="UniProtKB-SubCell"/>
</dbReference>
<sequence length="163" mass="18814">MEHTNNVDTSQEDEHNVSLHIVAPVPINIQDNTSSGMFADSRRQNEGEVWCKSCTLGDPIVIRGNNSGKYTVWTISFYTLRGTKIIARRRYNDFVKFKDQLNSLYSQATYIPELPPKTYFYQNRFGARFLEKRRKSLEFWLNSVILNPKLSATPEVKNFALAS</sequence>
<dbReference type="EMBL" id="CABFWN010000004">
    <property type="protein sequence ID" value="VUG19303.1"/>
    <property type="molecule type" value="Genomic_DNA"/>
</dbReference>
<dbReference type="Gene3D" id="3.30.1520.10">
    <property type="entry name" value="Phox-like domain"/>
    <property type="match status" value="1"/>
</dbReference>
<evidence type="ECO:0000313" key="12">
    <source>
        <dbReference type="EMBL" id="VUG19303.1"/>
    </source>
</evidence>
<evidence type="ECO:0000256" key="1">
    <source>
        <dbReference type="ARBA" id="ARBA00004148"/>
    </source>
</evidence>
<reference evidence="11 14" key="2">
    <citation type="journal article" date="2020" name="Appl. Microbiol. Biotechnol.">
        <title>Targeted gene deletion in Brettanomyces bruxellensis with an expression-free CRISPR-Cas9 system.</title>
        <authorList>
            <person name="Varela C."/>
            <person name="Bartel C."/>
            <person name="Onetto C."/>
            <person name="Borneman A."/>
        </authorList>
    </citation>
    <scope>NUCLEOTIDE SEQUENCE [LARGE SCALE GENOMIC DNA]</scope>
    <source>
        <strain evidence="11 14">AWRI1613</strain>
    </source>
</reference>
<keyword evidence="6" id="KW-0472">Membrane</keyword>
<dbReference type="PROSITE" id="PS50195">
    <property type="entry name" value="PX"/>
    <property type="match status" value="1"/>
</dbReference>
<feature type="domain" description="PX" evidence="10">
    <location>
        <begin position="51"/>
        <end position="163"/>
    </location>
</feature>
<dbReference type="InterPro" id="IPR001683">
    <property type="entry name" value="PX_dom"/>
</dbReference>
<dbReference type="SUPFAM" id="SSF64268">
    <property type="entry name" value="PX domain"/>
    <property type="match status" value="1"/>
</dbReference>
<evidence type="ECO:0000313" key="14">
    <source>
        <dbReference type="Proteomes" id="UP000568158"/>
    </source>
</evidence>
<dbReference type="EMBL" id="JABCYN010000012">
    <property type="protein sequence ID" value="KAF6014760.1"/>
    <property type="molecule type" value="Genomic_DNA"/>
</dbReference>
<dbReference type="STRING" id="5007.A0A3F2Y6V1"/>
<dbReference type="GO" id="GO:0005774">
    <property type="term" value="C:vacuolar membrane"/>
    <property type="evidence" value="ECO:0007669"/>
    <property type="project" value="UniProtKB-SubCell"/>
</dbReference>
<comment type="function">
    <text evidence="7">Recruits the lipid transfer protein VPS13 to endosomal and vacuolar membranes.</text>
</comment>
<dbReference type="AlphaFoldDB" id="A0A3F2Y6V1"/>
<dbReference type="InterPro" id="IPR037917">
    <property type="entry name" value="Ypt35_PX"/>
</dbReference>
<comment type="subcellular location">
    <subcellularLocation>
        <location evidence="2">Endosome membrane</location>
        <topology evidence="2">Peripheral membrane protein</topology>
    </subcellularLocation>
    <subcellularLocation>
        <location evidence="1">Vacuole membrane</location>
        <topology evidence="1">Peripheral membrane protein</topology>
    </subcellularLocation>
</comment>
<keyword evidence="4" id="KW-0926">Vacuole</keyword>
<evidence type="ECO:0000256" key="8">
    <source>
        <dbReference type="ARBA" id="ARBA00033774"/>
    </source>
</evidence>
<protein>
    <recommendedName>
        <fullName evidence="8">Endosomal/vacuolar adapter protein YPT35</fullName>
    </recommendedName>
    <alternativeName>
        <fullName evidence="9">PX domain-containing protein YPT35</fullName>
    </alternativeName>
</protein>